<protein>
    <recommendedName>
        <fullName evidence="3">Phage protein</fullName>
    </recommendedName>
</protein>
<accession>A0ABD6RKX7</accession>
<organism evidence="1 2">
    <name type="scientific">Streptococcus oralis subsp. oralis</name>
    <dbReference type="NCBI Taxonomy" id="1891914"/>
    <lineage>
        <taxon>Bacteria</taxon>
        <taxon>Bacillati</taxon>
        <taxon>Bacillota</taxon>
        <taxon>Bacilli</taxon>
        <taxon>Lactobacillales</taxon>
        <taxon>Streptococcaceae</taxon>
        <taxon>Streptococcus</taxon>
    </lineage>
</organism>
<evidence type="ECO:0000313" key="1">
    <source>
        <dbReference type="EMBL" id="ORO74766.1"/>
    </source>
</evidence>
<comment type="caution">
    <text evidence="1">The sequence shown here is derived from an EMBL/GenBank/DDBJ whole genome shotgun (WGS) entry which is preliminary data.</text>
</comment>
<reference evidence="1 2" key="1">
    <citation type="journal article" date="2016" name="Eur. J. Clin. Microbiol. Infect. Dis.">
        <title>Whole genome sequencing as a tool for phylogenetic analysis of clinical strains of Mitis group streptococci.</title>
        <authorList>
            <person name="Rasmussen L.H."/>
            <person name="Dargis R."/>
            <person name="Hojholt K."/>
            <person name="Christensen J.J."/>
            <person name="Skovgaard O."/>
            <person name="Justesen U.S."/>
            <person name="Rosenvinge F.S."/>
            <person name="Moser C."/>
            <person name="Lukjancenko O."/>
            <person name="Rasmussen S."/>
            <person name="Nielsen X.C."/>
        </authorList>
    </citation>
    <scope>NUCLEOTIDE SEQUENCE [LARGE SCALE GENOMIC DNA]</scope>
    <source>
        <strain evidence="1 2">RH_5486_10</strain>
    </source>
</reference>
<gene>
    <name evidence="1" type="ORF">B7711_01070</name>
</gene>
<dbReference type="EMBL" id="NCUU01000038">
    <property type="protein sequence ID" value="ORO74766.1"/>
    <property type="molecule type" value="Genomic_DNA"/>
</dbReference>
<evidence type="ECO:0008006" key="3">
    <source>
        <dbReference type="Google" id="ProtNLM"/>
    </source>
</evidence>
<dbReference type="AlphaFoldDB" id="A0ABD6RKX7"/>
<sequence length="140" mass="16595">MKPTNLEWEDVIQFEEVEGYGKSIWKNEDKYYLVSEEGTVASWLVVYELPQELFTLLESGERTLHEVSWKVQNDSWPPTEEERKESRRKFISKYPASLIDVPKNRKLFSKEELKELIPIAEKQWIESEGKLPDDYVSPLK</sequence>
<dbReference type="Proteomes" id="UP000193111">
    <property type="component" value="Unassembled WGS sequence"/>
</dbReference>
<proteinExistence type="predicted"/>
<evidence type="ECO:0000313" key="2">
    <source>
        <dbReference type="Proteomes" id="UP000193111"/>
    </source>
</evidence>
<name>A0ABD6RKX7_STROR</name>
<dbReference type="RefSeq" id="WP_084917218.1">
    <property type="nucleotide sequence ID" value="NZ_NCUU01000038.1"/>
</dbReference>